<comment type="function">
    <text evidence="7">Putative phospholipase.</text>
</comment>
<evidence type="ECO:0000256" key="4">
    <source>
        <dbReference type="ARBA" id="ARBA00022963"/>
    </source>
</evidence>
<dbReference type="InterPro" id="IPR007000">
    <property type="entry name" value="PLipase_B-like"/>
</dbReference>
<dbReference type="GO" id="GO:0004620">
    <property type="term" value="F:phospholipase activity"/>
    <property type="evidence" value="ECO:0007669"/>
    <property type="project" value="InterPro"/>
</dbReference>
<sequence length="613" mass="69543">MGICNHAASFIYGTMAVVVLSLLCVLTAHLSIAIDLPNNTACVIASRLEDGSYNFSLESDISPQHRSTYDFIIPAAVWFNESLSDLGMAFQTVKTSGDIDDTIQAYWAGFLELHISREITNAHFENTWAGFCEGGHSAECKVLEGCLKRNLEMTIRKSVQSGDIDPYWHQMELILWQLRGVIDAWENVTVENSKTLTTNYLMQLVDKVLGLYLLQLSGDMGEIAAAVGIHEIRDGGPDGRRYFLNRPSCSALVKLTPDRKDVFISHSTWQDYKTMLKVMKYYEFAWRLTRSSNAPLIPSEKIMFSSYPSTVASIDDFYITSAGLVVQETTNGNENPALWPFVRHGLNNSVLEVFRVMIANRLARTPSEWISFFSRDNSGTYNNQWMVFDTKVLDPEKPLPTQDLFWVAEQIPGFIQSADVTEHLINQSYWGSYNIPYFEFIHQVSGFDDLEKKYGDVYSHEMAARARIFRRDHVNAVSLPLVYRLMRYNNFMHDPLSQCNCTPPYTAQYAIAARSDLNDPNGTYPLPQLGFRLHGATDLKLVNLALARSSSMIAVSGPTYEEVPVFEWSGVWPDTPRPSMHPNRWNFPPVLIQVENYDGPWVQPLLHLHPIQP</sequence>
<dbReference type="Proteomes" id="UP000267029">
    <property type="component" value="Unassembled WGS sequence"/>
</dbReference>
<dbReference type="AlphaFoldDB" id="A0A3P6H3L1"/>
<dbReference type="STRING" id="53468.A0A3P6H3L1"/>
<dbReference type="GO" id="GO:0005576">
    <property type="term" value="C:extracellular region"/>
    <property type="evidence" value="ECO:0007669"/>
    <property type="project" value="TreeGrafter"/>
</dbReference>
<name>A0A3P6H3L1_MESCO</name>
<dbReference type="Gene3D" id="3.60.60.30">
    <property type="match status" value="1"/>
</dbReference>
<evidence type="ECO:0000313" key="8">
    <source>
        <dbReference type="EMBL" id="VDD81144.1"/>
    </source>
</evidence>
<evidence type="ECO:0000313" key="9">
    <source>
        <dbReference type="Proteomes" id="UP000267029"/>
    </source>
</evidence>
<reference evidence="8 9" key="1">
    <citation type="submission" date="2018-10" db="EMBL/GenBank/DDBJ databases">
        <authorList>
            <consortium name="Pathogen Informatics"/>
        </authorList>
    </citation>
    <scope>NUCLEOTIDE SEQUENCE [LARGE SCALE GENOMIC DNA]</scope>
</reference>
<keyword evidence="2" id="KW-0732">Signal</keyword>
<protein>
    <recommendedName>
        <fullName evidence="7">Phospholipase B-like</fullName>
        <ecNumber evidence="7">3.1.1.-</ecNumber>
    </recommendedName>
</protein>
<keyword evidence="5 7" id="KW-0443">Lipid metabolism</keyword>
<dbReference type="GO" id="GO:0009395">
    <property type="term" value="P:phospholipid catabolic process"/>
    <property type="evidence" value="ECO:0007669"/>
    <property type="project" value="TreeGrafter"/>
</dbReference>
<dbReference type="EMBL" id="UXSR01005332">
    <property type="protein sequence ID" value="VDD81144.1"/>
    <property type="molecule type" value="Genomic_DNA"/>
</dbReference>
<gene>
    <name evidence="8" type="ORF">MCOS_LOCUS7147</name>
</gene>
<evidence type="ECO:0000256" key="2">
    <source>
        <dbReference type="ARBA" id="ARBA00022729"/>
    </source>
</evidence>
<evidence type="ECO:0000256" key="7">
    <source>
        <dbReference type="RuleBase" id="RU364138"/>
    </source>
</evidence>
<comment type="similarity">
    <text evidence="1 7">Belongs to the phospholipase B-like family.</text>
</comment>
<evidence type="ECO:0000256" key="6">
    <source>
        <dbReference type="ARBA" id="ARBA00023180"/>
    </source>
</evidence>
<accession>A0A3P6H3L1</accession>
<dbReference type="EC" id="3.1.1.-" evidence="7"/>
<proteinExistence type="inferred from homology"/>
<evidence type="ECO:0000256" key="1">
    <source>
        <dbReference type="ARBA" id="ARBA00007835"/>
    </source>
</evidence>
<dbReference type="Pfam" id="PF04916">
    <property type="entry name" value="Phospholip_B"/>
    <property type="match status" value="1"/>
</dbReference>
<keyword evidence="6" id="KW-0325">Glycoprotein</keyword>
<evidence type="ECO:0000256" key="5">
    <source>
        <dbReference type="ARBA" id="ARBA00023098"/>
    </source>
</evidence>
<keyword evidence="9" id="KW-1185">Reference proteome</keyword>
<dbReference type="PANTHER" id="PTHR12370:SF3">
    <property type="entry name" value="PHOSPHOLIPASE B-LIKE 2-RELATED"/>
    <property type="match status" value="1"/>
</dbReference>
<dbReference type="OrthoDB" id="443524at2759"/>
<organism evidence="8 9">
    <name type="scientific">Mesocestoides corti</name>
    <name type="common">Flatworm</name>
    <dbReference type="NCBI Taxonomy" id="53468"/>
    <lineage>
        <taxon>Eukaryota</taxon>
        <taxon>Metazoa</taxon>
        <taxon>Spiralia</taxon>
        <taxon>Lophotrochozoa</taxon>
        <taxon>Platyhelminthes</taxon>
        <taxon>Cestoda</taxon>
        <taxon>Eucestoda</taxon>
        <taxon>Cyclophyllidea</taxon>
        <taxon>Mesocestoididae</taxon>
        <taxon>Mesocestoides</taxon>
    </lineage>
</organism>
<dbReference type="PANTHER" id="PTHR12370">
    <property type="entry name" value="PHOSPHOLIPASE B-RELATED"/>
    <property type="match status" value="1"/>
</dbReference>
<evidence type="ECO:0000256" key="3">
    <source>
        <dbReference type="ARBA" id="ARBA00022801"/>
    </source>
</evidence>
<keyword evidence="4 7" id="KW-0442">Lipid degradation</keyword>
<keyword evidence="3 7" id="KW-0378">Hydrolase</keyword>